<dbReference type="STRING" id="1121298.SAMN05444401_3478"/>
<dbReference type="PROSITE" id="PS51379">
    <property type="entry name" value="4FE4S_FER_2"/>
    <property type="match status" value="2"/>
</dbReference>
<evidence type="ECO:0000256" key="2">
    <source>
        <dbReference type="ARBA" id="ARBA00023004"/>
    </source>
</evidence>
<proteinExistence type="predicted"/>
<evidence type="ECO:0000256" key="3">
    <source>
        <dbReference type="ARBA" id="ARBA00023014"/>
    </source>
</evidence>
<organism evidence="5 6">
    <name type="scientific">Clostridium amylolyticum</name>
    <dbReference type="NCBI Taxonomy" id="1121298"/>
    <lineage>
        <taxon>Bacteria</taxon>
        <taxon>Bacillati</taxon>
        <taxon>Bacillota</taxon>
        <taxon>Clostridia</taxon>
        <taxon>Eubacteriales</taxon>
        <taxon>Clostridiaceae</taxon>
        <taxon>Clostridium</taxon>
    </lineage>
</organism>
<evidence type="ECO:0000259" key="4">
    <source>
        <dbReference type="PROSITE" id="PS51379"/>
    </source>
</evidence>
<name>A0A1M6KSB2_9CLOT</name>
<keyword evidence="6" id="KW-1185">Reference proteome</keyword>
<dbReference type="PROSITE" id="PS00198">
    <property type="entry name" value="4FE4S_FER_1"/>
    <property type="match status" value="1"/>
</dbReference>
<dbReference type="InterPro" id="IPR017900">
    <property type="entry name" value="4Fe4S_Fe_S_CS"/>
</dbReference>
<feature type="domain" description="4Fe-4S ferredoxin-type" evidence="4">
    <location>
        <begin position="376"/>
        <end position="404"/>
    </location>
</feature>
<evidence type="ECO:0000313" key="6">
    <source>
        <dbReference type="Proteomes" id="UP000184080"/>
    </source>
</evidence>
<dbReference type="Gene3D" id="3.30.70.20">
    <property type="match status" value="1"/>
</dbReference>
<dbReference type="GO" id="GO:0009055">
    <property type="term" value="F:electron transfer activity"/>
    <property type="evidence" value="ECO:0007669"/>
    <property type="project" value="InterPro"/>
</dbReference>
<sequence>MAIMELFSNIKSPKKFRLISDSLYEIKPGNEMYYNLVSSHGNVCTPAVKIGDEVKVFQVIGEPKDEKSTPVISTVSGKVIKVMDSFNNEGLKVPTIVVENDKQYSKLEKDIPKELNQDFVDVIKKYALLDGEGKMLYKKYELNKPENITNIIINAAKWDKNSLVIPYLLNEKSMEIMEAINMIKSIFVNASIFFVFNKQDNYDYSKLKSIEKDINFKVISQAYSNFMNNLLIQDTLGNCEKDKVIIEDLKDLISIYHCFKSKEPVIEEIISITDCSMNTNNYKVLTGTKVSDILDALKINEADVDKIVKNGVITGQAVISSDVPVIQGTDSIAFIKYEKGQAERGCIRCGECARVCPVNLYPVKLAKYAQLKDSEEFKKYKGELCVECGLCSYVCPSRINLASKIILGKNLIVK</sequence>
<reference evidence="5 6" key="1">
    <citation type="submission" date="2016-11" db="EMBL/GenBank/DDBJ databases">
        <authorList>
            <person name="Jaros S."/>
            <person name="Januszkiewicz K."/>
            <person name="Wedrychowicz H."/>
        </authorList>
    </citation>
    <scope>NUCLEOTIDE SEQUENCE [LARGE SCALE GENOMIC DNA]</scope>
    <source>
        <strain evidence="5 6">DSM 21864</strain>
    </source>
</reference>
<dbReference type="GO" id="GO:0051539">
    <property type="term" value="F:4 iron, 4 sulfur cluster binding"/>
    <property type="evidence" value="ECO:0007669"/>
    <property type="project" value="InterPro"/>
</dbReference>
<dbReference type="InterPro" id="IPR010208">
    <property type="entry name" value="Ion_transpt_RnfC/RsxC"/>
</dbReference>
<feature type="domain" description="4Fe-4S ferredoxin-type" evidence="4">
    <location>
        <begin position="336"/>
        <end position="366"/>
    </location>
</feature>
<dbReference type="Pfam" id="PF13375">
    <property type="entry name" value="RnfC_N"/>
    <property type="match status" value="1"/>
</dbReference>
<dbReference type="SUPFAM" id="SSF46548">
    <property type="entry name" value="alpha-helical ferredoxin"/>
    <property type="match status" value="1"/>
</dbReference>
<dbReference type="GO" id="GO:0016020">
    <property type="term" value="C:membrane"/>
    <property type="evidence" value="ECO:0007669"/>
    <property type="project" value="InterPro"/>
</dbReference>
<keyword evidence="2" id="KW-0408">Iron</keyword>
<dbReference type="RefSeq" id="WP_073009632.1">
    <property type="nucleotide sequence ID" value="NZ_FQZO01000006.1"/>
</dbReference>
<dbReference type="PANTHER" id="PTHR43034:SF2">
    <property type="entry name" value="ION-TRANSLOCATING OXIDOREDUCTASE COMPLEX SUBUNIT C"/>
    <property type="match status" value="1"/>
</dbReference>
<gene>
    <name evidence="5" type="ORF">SAMN05444401_3478</name>
</gene>
<accession>A0A1M6KSB2</accession>
<dbReference type="AlphaFoldDB" id="A0A1M6KSB2"/>
<evidence type="ECO:0000256" key="1">
    <source>
        <dbReference type="ARBA" id="ARBA00022723"/>
    </source>
</evidence>
<keyword evidence="1" id="KW-0479">Metal-binding</keyword>
<dbReference type="GO" id="GO:0046872">
    <property type="term" value="F:metal ion binding"/>
    <property type="evidence" value="ECO:0007669"/>
    <property type="project" value="UniProtKB-KW"/>
</dbReference>
<keyword evidence="3" id="KW-0411">Iron-sulfur</keyword>
<dbReference type="Pfam" id="PF12838">
    <property type="entry name" value="Fer4_7"/>
    <property type="match status" value="1"/>
</dbReference>
<dbReference type="EMBL" id="FQZO01000006">
    <property type="protein sequence ID" value="SHJ61831.1"/>
    <property type="molecule type" value="Genomic_DNA"/>
</dbReference>
<dbReference type="InterPro" id="IPR026902">
    <property type="entry name" value="RnfC_N"/>
</dbReference>
<protein>
    <submittedName>
        <fullName evidence="5">Na+-translocating ferredoxin:NAD+ oxidoreductase RNF, RnfC subunit</fullName>
    </submittedName>
</protein>
<dbReference type="InterPro" id="IPR017896">
    <property type="entry name" value="4Fe4S_Fe-S-bd"/>
</dbReference>
<dbReference type="OrthoDB" id="9767754at2"/>
<dbReference type="Proteomes" id="UP000184080">
    <property type="component" value="Unassembled WGS sequence"/>
</dbReference>
<evidence type="ECO:0000313" key="5">
    <source>
        <dbReference type="EMBL" id="SHJ61831.1"/>
    </source>
</evidence>
<dbReference type="PANTHER" id="PTHR43034">
    <property type="entry name" value="ION-TRANSLOCATING OXIDOREDUCTASE COMPLEX SUBUNIT C"/>
    <property type="match status" value="1"/>
</dbReference>